<dbReference type="InterPro" id="IPR001507">
    <property type="entry name" value="ZP_dom"/>
</dbReference>
<dbReference type="CDD" id="cd06263">
    <property type="entry name" value="MAM"/>
    <property type="match status" value="6"/>
</dbReference>
<dbReference type="SMART" id="SM00241">
    <property type="entry name" value="ZP"/>
    <property type="match status" value="1"/>
</dbReference>
<evidence type="ECO:0000256" key="3">
    <source>
        <dbReference type="SAM" id="SignalP"/>
    </source>
</evidence>
<dbReference type="InterPro" id="IPR013320">
    <property type="entry name" value="ConA-like_dom_sf"/>
</dbReference>
<feature type="domain" description="MAM" evidence="4">
    <location>
        <begin position="371"/>
        <end position="532"/>
    </location>
</feature>
<dbReference type="STRING" id="7574.A0A1S3K3V1"/>
<feature type="transmembrane region" description="Helical" evidence="2">
    <location>
        <begin position="2170"/>
        <end position="2193"/>
    </location>
</feature>
<dbReference type="GeneID" id="106178349"/>
<evidence type="ECO:0000256" key="2">
    <source>
        <dbReference type="SAM" id="Phobius"/>
    </source>
</evidence>
<dbReference type="GO" id="GO:0016020">
    <property type="term" value="C:membrane"/>
    <property type="evidence" value="ECO:0007669"/>
    <property type="project" value="InterPro"/>
</dbReference>
<dbReference type="SMART" id="SM00137">
    <property type="entry name" value="MAM"/>
    <property type="match status" value="6"/>
</dbReference>
<feature type="domain" description="MAM" evidence="4">
    <location>
        <begin position="535"/>
        <end position="697"/>
    </location>
</feature>
<dbReference type="PROSITE" id="PS51034">
    <property type="entry name" value="ZP_2"/>
    <property type="match status" value="1"/>
</dbReference>
<feature type="domain" description="MAM" evidence="4">
    <location>
        <begin position="207"/>
        <end position="368"/>
    </location>
</feature>
<dbReference type="PANTHER" id="PTHR23282:SF101">
    <property type="entry name" value="MAM DOMAIN-CONTAINING PROTEIN"/>
    <property type="match status" value="1"/>
</dbReference>
<feature type="chain" id="PRO_5010288196" evidence="3">
    <location>
        <begin position="18"/>
        <end position="2246"/>
    </location>
</feature>
<dbReference type="InterPro" id="IPR051560">
    <property type="entry name" value="MAM_domain-containing"/>
</dbReference>
<dbReference type="InterPro" id="IPR057371">
    <property type="entry name" value="VERL_C"/>
</dbReference>
<dbReference type="InterPro" id="IPR035234">
    <property type="entry name" value="IgGFc-bd_N"/>
</dbReference>
<dbReference type="OrthoDB" id="412155at2759"/>
<feature type="domain" description="MAM" evidence="4">
    <location>
        <begin position="935"/>
        <end position="1057"/>
    </location>
</feature>
<sequence>MLHYLRWLAFLLAAVKGGPAPGDETDAGKVQLFHCNFGTGEGASKCGIIQSQDDDFDWTLHNGETTSKMTGPAQGHTTGDVGDNYFYLEASSPRVVRENARFMLPPTIYTISCLQFWYHMHGSQVGSLRIFLKAFESLATEIWGMHGDQGNEWRRARITVNPGIYVLTPKILPSQILFEGVVGDGWKGDIAIDDVLLVSGECSVDQFACDFSQNNRSDWCGIVNMQNDRFDWDLNIDGTLTPKTGPSSGHTGNAYDFYAYAESSHPRKHGDYAVLRLPYVLSSKTCLQFWYHMKGDEGMYLKVRTVSTQGHTTVLWSRHGCQGDDWQQANVTLYRQTEVSIEFIAVIDGFNSDIAIDDLFIHAGACEVIEFKCDFGEGQQETCGIEQAETDDFDWSFKCGSTPSIGTGPVVGHTDGGLLDFYMFTETSGIPQGHKASATLPFAVGADSCLTFWYHMYGTNQGTLRILASIPGEPRQAVWMRAGNQGNLWNYGSVQISRWKVLHFEYEKTVGSTYRSDVAIDDIHLYPGHCQVTKFECNFGEGPKGKFCGIEQDLHDEMQWVLNRGVTRTWQTGPRAGHTTGGAEDWYIYTDGSNQQQEDMARLRLPFQVGNTACLSFWYMMYGADVGTLRVMSSHMEEAGEVLYTMTHEQSVEWQEARVTVKPGDNLEIDFTSHRGKSFHSDIALDDIKLEPGACLFSTFTCDFGMGEMSSWCGITQDVTTDNFNWTLHSGSTPDVGTGPLTGHTTGELDDCYIYTEITGEQIGHSARIDLPVLLHETSCLDFHFHMHGTVSIYVGALKVLAVNPEGETTELLVLRGDQGNEWKRVFVTVPVYKEALRLQFCMVDHGSNLGDIALDDIYVKTGKCHEFPYFYCNFGFLPSTPGKSKQLAPTQDEITSEEVKHAYQACSVVNSGDAVLTPGARLLSTTVSEVRLGHTLGTSGDLFLRLNHQSVRAGKSQSLKFPFVLTSGGCFSFWYYMVGTDFLSVNLLMTRPGKVPKNIWTLNRTTEVNIWTKQEIPIDIGDKVELELNLRVDAYISGAYDFGLDDIKISPENCTIWECNFGFGESGKDTCEFTQNSDGDEYDWLVGRGLEDLQDTGPKEGHTTGSQDDNYIFTQCLHPAIVDRRKKRALSYHHDALLYFPVYLSRQSCFTFWYHMYGKDIGTLSLNTHRLGFDNEMTEVWRRDGNQGDKWLFAQVTLTPPETIEFEFAATGVQDSLGEIALDDLRISPGKCNVDPCSNRDFCQCWGERPTCSGSGAPCTCQPMAATDGYCDSVGKDFVFAVFGGNSGEDFSVIVTSASPYPATVTLSAPRHPAPQTQLTIAIPPGATEYLTIPGLFDIAADSKDVKEYGLHLQSDADVAVFVMKDDSTGNDIFSVLPTDALGERYIAVTSSALAAEYPPDISKSDVVAIVAVHDETRVSFFIPAVKEPDRTLLIDGEAYLRGQSYTRVLSRFQATIIVDDDMDYSINGLYITADKPVSVITGGTLDADTTMYQHLFPLSAIGKRYALLPSGGDTRYHIQALEDNTTCHSKPGGGAYHINDRGDTYKVTEDGINHIFCDKDAQIVGFTGYQNVSQGGLLLMSQYVLPDWSQMQHEYWFTLPQFDISILVHSVDREGLRINGEPLSLKQPAQSVTIPDLGSFDILFVDVSDYQDESVALHLYNVDPLATFFILGFKDVFSGASHSYSATSIGGRAAKINTECRTSIPVFGDMLDNDCDGRIDEEIANNFDDDGDGRTDEDLAKNPDAMCIKPPVRIVCTATPFSRTMSIMYDEGSPVNNVYVLGHEDSCSFHHHYASEYLLDIDLIADLNRCGVKLVTAQNRMVYHMDVVARRHALLIYGNDKTFTMTCTFDIENKVVADTKYDVDFMAPIGPPNFFNIQPRSFERSFEGQGQPTSLRQTAGYSAFSSLLLADANIHMEVVQGVSSKKITVTKVGDWIRLKVSLIPSDVLQDLYITNCVMYESLQKRRRMQLIDSQGCGVESLIPHNQGFQSGSGEKSTVRSVYSPKFRVIKYEQFNTLYFECQVSACASQLPGNRCDGNQCQPKDTEESYHGFQGHSKVATLPPWLRVHPYNFQNESWWPETEQPKVNKRSSDTEDPPTKGKEENDTETERKNESDQGDYRPVLSVSELIMVLDDDREKPQAQTKGEISKFPDEEDSASDECDLHSIEMISLLGILGVLILLFLLVTTILCVRLRRVRRWSLTQRRRFFSAASDVTTTSPSHKLVKTIPLNESSFPSSDLVFSPR</sequence>
<dbReference type="InParanoid" id="A0A1S3K3V1"/>
<evidence type="ECO:0000256" key="1">
    <source>
        <dbReference type="SAM" id="MobiDB-lite"/>
    </source>
</evidence>
<dbReference type="Gene3D" id="2.60.40.4100">
    <property type="entry name" value="Zona pellucida, ZP-C domain"/>
    <property type="match status" value="1"/>
</dbReference>
<feature type="signal peptide" evidence="3">
    <location>
        <begin position="1"/>
        <end position="17"/>
    </location>
</feature>
<evidence type="ECO:0000259" key="4">
    <source>
        <dbReference type="PROSITE" id="PS50060"/>
    </source>
</evidence>
<gene>
    <name evidence="7" type="primary">LOC106178349</name>
</gene>
<evidence type="ECO:0000259" key="5">
    <source>
        <dbReference type="PROSITE" id="PS51034"/>
    </source>
</evidence>
<keyword evidence="2" id="KW-0472">Membrane</keyword>
<feature type="region of interest" description="Disordered" evidence="1">
    <location>
        <begin position="2080"/>
        <end position="2120"/>
    </location>
</feature>
<dbReference type="Pfam" id="PF17517">
    <property type="entry name" value="IgGFc_binding"/>
    <property type="match status" value="1"/>
</dbReference>
<proteinExistence type="predicted"/>
<dbReference type="KEGG" id="lak:106178349"/>
<feature type="region of interest" description="Disordered" evidence="1">
    <location>
        <begin position="2136"/>
        <end position="2159"/>
    </location>
</feature>
<organism evidence="6 7">
    <name type="scientific">Lingula anatina</name>
    <name type="common">Brachiopod</name>
    <name type="synonym">Lingula unguis</name>
    <dbReference type="NCBI Taxonomy" id="7574"/>
    <lineage>
        <taxon>Eukaryota</taxon>
        <taxon>Metazoa</taxon>
        <taxon>Spiralia</taxon>
        <taxon>Lophotrochozoa</taxon>
        <taxon>Brachiopoda</taxon>
        <taxon>Linguliformea</taxon>
        <taxon>Lingulata</taxon>
        <taxon>Lingulida</taxon>
        <taxon>Linguloidea</taxon>
        <taxon>Lingulidae</taxon>
        <taxon>Lingula</taxon>
    </lineage>
</organism>
<feature type="domain" description="MAM" evidence="4">
    <location>
        <begin position="33"/>
        <end position="204"/>
    </location>
</feature>
<keyword evidence="2" id="KW-1133">Transmembrane helix</keyword>
<protein>
    <submittedName>
        <fullName evidence="7">MAM and LDL-receptor class A domain-containing protein 1</fullName>
    </submittedName>
</protein>
<evidence type="ECO:0000313" key="7">
    <source>
        <dbReference type="RefSeq" id="XP_013416941.1"/>
    </source>
</evidence>
<feature type="domain" description="ZP" evidence="5">
    <location>
        <begin position="1757"/>
        <end position="2044"/>
    </location>
</feature>
<accession>A0A1S3K3V1</accession>
<evidence type="ECO:0000313" key="6">
    <source>
        <dbReference type="Proteomes" id="UP000085678"/>
    </source>
</evidence>
<feature type="compositionally biased region" description="Basic and acidic residues" evidence="1">
    <location>
        <begin position="2084"/>
        <end position="2120"/>
    </location>
</feature>
<dbReference type="PROSITE" id="PS50060">
    <property type="entry name" value="MAM_2"/>
    <property type="match status" value="7"/>
</dbReference>
<dbReference type="Pfam" id="PF25272">
    <property type="entry name" value="VERL_C"/>
    <property type="match status" value="1"/>
</dbReference>
<feature type="domain" description="MAM" evidence="4">
    <location>
        <begin position="700"/>
        <end position="867"/>
    </location>
</feature>
<dbReference type="SUPFAM" id="SSF49899">
    <property type="entry name" value="Concanavalin A-like lectins/glucanases"/>
    <property type="match status" value="7"/>
</dbReference>
<dbReference type="RefSeq" id="XP_013416941.1">
    <property type="nucleotide sequence ID" value="XM_013561487.1"/>
</dbReference>
<dbReference type="PANTHER" id="PTHR23282">
    <property type="entry name" value="APICAL ENDOSOMAL GLYCOPROTEIN PRECURSOR"/>
    <property type="match status" value="1"/>
</dbReference>
<dbReference type="InterPro" id="IPR042235">
    <property type="entry name" value="ZP-C_dom"/>
</dbReference>
<dbReference type="InterPro" id="IPR000998">
    <property type="entry name" value="MAM_dom"/>
</dbReference>
<dbReference type="Proteomes" id="UP000085678">
    <property type="component" value="Unplaced"/>
</dbReference>
<name>A0A1S3K3V1_LINAN</name>
<dbReference type="Pfam" id="PF00629">
    <property type="entry name" value="MAM"/>
    <property type="match status" value="7"/>
</dbReference>
<dbReference type="Gene3D" id="2.60.120.200">
    <property type="match status" value="7"/>
</dbReference>
<reference evidence="7" key="1">
    <citation type="submission" date="2025-08" db="UniProtKB">
        <authorList>
            <consortium name="RefSeq"/>
        </authorList>
    </citation>
    <scope>IDENTIFICATION</scope>
    <source>
        <tissue evidence="7">Gonads</tissue>
    </source>
</reference>
<keyword evidence="6" id="KW-1185">Reference proteome</keyword>
<keyword evidence="3" id="KW-0732">Signal</keyword>
<feature type="domain" description="MAM" evidence="4">
    <location>
        <begin position="1058"/>
        <end position="1235"/>
    </location>
</feature>
<keyword evidence="2" id="KW-0812">Transmembrane</keyword>